<dbReference type="InterPro" id="IPR011989">
    <property type="entry name" value="ARM-like"/>
</dbReference>
<dbReference type="AlphaFoldDB" id="W4G5F5"/>
<dbReference type="Gene3D" id="1.25.10.10">
    <property type="entry name" value="Leucine-rich Repeat Variant"/>
    <property type="match status" value="1"/>
</dbReference>
<dbReference type="InterPro" id="IPR016024">
    <property type="entry name" value="ARM-type_fold"/>
</dbReference>
<dbReference type="VEuPathDB" id="FungiDB:H257_10539"/>
<dbReference type="SUPFAM" id="SSF48371">
    <property type="entry name" value="ARM repeat"/>
    <property type="match status" value="1"/>
</dbReference>
<protein>
    <recommendedName>
        <fullName evidence="1">Armadillo repeat-containing domain-containing protein</fullName>
    </recommendedName>
</protein>
<accession>W4G5F5</accession>
<proteinExistence type="predicted"/>
<name>W4G5F5_APHAT</name>
<dbReference type="EMBL" id="KI913142">
    <property type="protein sequence ID" value="ETV74915.1"/>
    <property type="molecule type" value="Genomic_DNA"/>
</dbReference>
<evidence type="ECO:0000313" key="2">
    <source>
        <dbReference type="EMBL" id="ETV74915.1"/>
    </source>
</evidence>
<dbReference type="RefSeq" id="XP_009835419.1">
    <property type="nucleotide sequence ID" value="XM_009837117.1"/>
</dbReference>
<reference evidence="2" key="1">
    <citation type="submission" date="2013-12" db="EMBL/GenBank/DDBJ databases">
        <title>The Genome Sequence of Aphanomyces astaci APO3.</title>
        <authorList>
            <consortium name="The Broad Institute Genomics Platform"/>
            <person name="Russ C."/>
            <person name="Tyler B."/>
            <person name="van West P."/>
            <person name="Dieguez-Uribeondo J."/>
            <person name="Young S.K."/>
            <person name="Zeng Q."/>
            <person name="Gargeya S."/>
            <person name="Fitzgerald M."/>
            <person name="Abouelleil A."/>
            <person name="Alvarado L."/>
            <person name="Chapman S.B."/>
            <person name="Gainer-Dewar J."/>
            <person name="Goldberg J."/>
            <person name="Griggs A."/>
            <person name="Gujja S."/>
            <person name="Hansen M."/>
            <person name="Howarth C."/>
            <person name="Imamovic A."/>
            <person name="Ireland A."/>
            <person name="Larimer J."/>
            <person name="McCowan C."/>
            <person name="Murphy C."/>
            <person name="Pearson M."/>
            <person name="Poon T.W."/>
            <person name="Priest M."/>
            <person name="Roberts A."/>
            <person name="Saif S."/>
            <person name="Shea T."/>
            <person name="Sykes S."/>
            <person name="Wortman J."/>
            <person name="Nusbaum C."/>
            <person name="Birren B."/>
        </authorList>
    </citation>
    <scope>NUCLEOTIDE SEQUENCE [LARGE SCALE GENOMIC DNA]</scope>
    <source>
        <strain evidence="2">APO3</strain>
    </source>
</reference>
<sequence>MRIELRQATALGTATMAALSIGCMLVWRATDAHDPPDDAEVNVASDTLHPQDTENVYDLVQTVRTPGSPHVLRAVRRLGDLSVFKRFQTQIGDYGGIQALIDLLPIDCRNMDSDSKDLTVAILVALNNLSVHGTNHSIMHAAHVEFLVAEVYEQPSLDLSVRLPCLRLLCNLAMWAESSQTLLALPVIHTLAADLLTSSSADWSDKILQLFVNLTDPASLASVVLTQHAAVESIVDATISFCEVEGDHVTSRQHDNAQIIVRNVTLITSSVQPVQS</sequence>
<dbReference type="PROSITE" id="PS51257">
    <property type="entry name" value="PROKAR_LIPOPROTEIN"/>
    <property type="match status" value="1"/>
</dbReference>
<dbReference type="InterPro" id="IPR006911">
    <property type="entry name" value="ARM-rpt_dom"/>
</dbReference>
<evidence type="ECO:0000259" key="1">
    <source>
        <dbReference type="Pfam" id="PF04826"/>
    </source>
</evidence>
<dbReference type="GeneID" id="20812535"/>
<dbReference type="Pfam" id="PF04826">
    <property type="entry name" value="Arm_2"/>
    <property type="match status" value="1"/>
</dbReference>
<dbReference type="OrthoDB" id="74418at2759"/>
<gene>
    <name evidence="2" type="ORF">H257_10539</name>
</gene>
<feature type="domain" description="Armadillo repeat-containing" evidence="1">
    <location>
        <begin position="48"/>
        <end position="226"/>
    </location>
</feature>
<organism evidence="2">
    <name type="scientific">Aphanomyces astaci</name>
    <name type="common">Crayfish plague agent</name>
    <dbReference type="NCBI Taxonomy" id="112090"/>
    <lineage>
        <taxon>Eukaryota</taxon>
        <taxon>Sar</taxon>
        <taxon>Stramenopiles</taxon>
        <taxon>Oomycota</taxon>
        <taxon>Saprolegniomycetes</taxon>
        <taxon>Saprolegniales</taxon>
        <taxon>Verrucalvaceae</taxon>
        <taxon>Aphanomyces</taxon>
    </lineage>
</organism>